<dbReference type="Proteomes" id="UP000192501">
    <property type="component" value="Unassembled WGS sequence"/>
</dbReference>
<reference evidence="2 3" key="1">
    <citation type="journal article" date="2017" name="Environ. Microbiol.">
        <title>Decay of the glycolytic pathway and adaptation to intranuclear parasitism within Enterocytozoonidae microsporidia.</title>
        <authorList>
            <person name="Wiredu Boakye D."/>
            <person name="Jaroenlak P."/>
            <person name="Prachumwat A."/>
            <person name="Williams T.A."/>
            <person name="Bateman K.S."/>
            <person name="Itsathitphaisarn O."/>
            <person name="Sritunyalucksana K."/>
            <person name="Paszkiewicz K.H."/>
            <person name="Moore K.A."/>
            <person name="Stentiford G.D."/>
            <person name="Williams B.A."/>
        </authorList>
    </citation>
    <scope>NUCLEOTIDE SEQUENCE [LARGE SCALE GENOMIC DNA]</scope>
    <source>
        <strain evidence="3">canceri</strain>
    </source>
</reference>
<protein>
    <submittedName>
        <fullName evidence="2">Uncharacterized protein</fullName>
    </submittedName>
</protein>
<dbReference type="VEuPathDB" id="MicrosporidiaDB:HERIO_1178"/>
<feature type="region of interest" description="Disordered" evidence="1">
    <location>
        <begin position="126"/>
        <end position="154"/>
    </location>
</feature>
<evidence type="ECO:0000313" key="3">
    <source>
        <dbReference type="Proteomes" id="UP000192501"/>
    </source>
</evidence>
<evidence type="ECO:0000256" key="1">
    <source>
        <dbReference type="SAM" id="MobiDB-lite"/>
    </source>
</evidence>
<dbReference type="EMBL" id="LTAI01000198">
    <property type="protein sequence ID" value="ORD99430.1"/>
    <property type="molecule type" value="Genomic_DNA"/>
</dbReference>
<accession>A0A1X0QI12</accession>
<dbReference type="AlphaFoldDB" id="A0A1X0QI12"/>
<organism evidence="2 3">
    <name type="scientific">Hepatospora eriocheir</name>
    <dbReference type="NCBI Taxonomy" id="1081669"/>
    <lineage>
        <taxon>Eukaryota</taxon>
        <taxon>Fungi</taxon>
        <taxon>Fungi incertae sedis</taxon>
        <taxon>Microsporidia</taxon>
        <taxon>Hepatosporidae</taxon>
        <taxon>Hepatospora</taxon>
    </lineage>
</organism>
<dbReference type="Gene3D" id="2.40.30.10">
    <property type="entry name" value="Translation factors"/>
    <property type="match status" value="1"/>
</dbReference>
<proteinExistence type="predicted"/>
<dbReference type="VEuPathDB" id="MicrosporidiaDB:A0H76_889"/>
<gene>
    <name evidence="2" type="ORF">A0H76_889</name>
</gene>
<evidence type="ECO:0000313" key="2">
    <source>
        <dbReference type="EMBL" id="ORD99430.1"/>
    </source>
</evidence>
<sequence length="154" mass="16787">MLTCGSTNVSTKFVKLFYEPVVKDKKKKGKSSKKETETEKVEVPLGEKTEFGYPIEAVMKKEKFKAIICPTKPSLFELADDFSDLGKIVCRDQGKIVCAAKVIKKITAAKAEEDFGIDYSTVFDKKVSSSSSKSSNSSTASLKSSKSSSSSSKK</sequence>
<comment type="caution">
    <text evidence="2">The sequence shown here is derived from an EMBL/GenBank/DDBJ whole genome shotgun (WGS) entry which is preliminary data.</text>
</comment>
<feature type="compositionally biased region" description="Low complexity" evidence="1">
    <location>
        <begin position="128"/>
        <end position="154"/>
    </location>
</feature>
<name>A0A1X0QI12_9MICR</name>